<sequence>MSAYYDTPNLSSADIEKANKYTEALNELKKAVIGVNSKMPEFANGMKEGLIALGEKLPEVVDSIQKLNAQNKELAASGQKPKSILKELGSAFLSWNSALSIGITLIATYGPQVLSFVAKLFDSDKARAAAQALKDYKDMMEAFTQTVSRQSGEYMVLLSIAKNQNLADDVRLDALQKLIALSPDHLKSLTLANINTKEGTIAINEYTDALKRKAIEEAAQSKMAEVIKDRMDITEGYQAAKKRVEDYRAHPDHANKKNYKGGIYNVKQDAEDEYKEYAEKDAEIVKRMNSINSIVEQQLKSFTSKTQTQTPAKLTGKAYWDKVLSDQQDELNKLDAAAKDYKVKAQPIIEKIKQTRQTLLAYEVKIDEPKGRDKSGKTDDTAEALKELSESKDREAEILLGNYAKEIESTNKHFDDLKQRYKKHKETVSQLESERVATLAGINQKFQNEDLKKLEAYQEQLNKAARDFGKTAEELGLQQLRDEHTTKITEITQQAEDAAKQKSAIQKRIDDLNRQGRKQEADSLIQALQYEQDIIDKANTVKLEADEKFIADEKKIKQNIEKGKAQKVFDEKQNDLQTGIDNAHEDGNWKKEFDQKQRLLDLEKQQAITAAEGKEKALEKVTNDYHRKQQHLDKARLEAQAESQRKYLKTVDSLSNALTSIFGKNSAASRVAFRAHQAAAAAQVIIDTKKAIMGIWSADGAIPFVGVPKAIAETAIVAAVGASSLASIIKQKPGFASGGQYISDGRGALLPGYSRSDNTNAYLRSGEAIIVSEAMRNPWARNLVSAINVAHGGRDFSIPNPGRGYAIGGIFTDGGNANRYYNQPVNDVKDLANTLAYQMINNFPPVYVDVKDINTQQNILAQTINRVNL</sequence>
<dbReference type="EMBL" id="CP032869">
    <property type="protein sequence ID" value="AYL96415.1"/>
    <property type="molecule type" value="Genomic_DNA"/>
</dbReference>
<dbReference type="OrthoDB" id="780707at2"/>
<dbReference type="RefSeq" id="WP_119410013.1">
    <property type="nucleotide sequence ID" value="NZ_CP032869.1"/>
</dbReference>
<evidence type="ECO:0000313" key="2">
    <source>
        <dbReference type="EMBL" id="AYL96415.1"/>
    </source>
</evidence>
<dbReference type="Proteomes" id="UP000270046">
    <property type="component" value="Chromosome"/>
</dbReference>
<name>A0A494VZ47_9SPHI</name>
<keyword evidence="3" id="KW-1185">Reference proteome</keyword>
<gene>
    <name evidence="2" type="ORF">HYN43_014400</name>
</gene>
<evidence type="ECO:0000313" key="3">
    <source>
        <dbReference type="Proteomes" id="UP000270046"/>
    </source>
</evidence>
<keyword evidence="1" id="KW-0175">Coiled coil</keyword>
<dbReference type="KEGG" id="muh:HYN43_014400"/>
<feature type="coiled-coil region" evidence="1">
    <location>
        <begin position="407"/>
        <end position="522"/>
    </location>
</feature>
<proteinExistence type="predicted"/>
<reference evidence="2 3" key="1">
    <citation type="submission" date="2018-10" db="EMBL/GenBank/DDBJ databases">
        <title>Genome sequencing of Mucilaginibacter sp. HYN0043.</title>
        <authorList>
            <person name="Kim M."/>
            <person name="Yi H."/>
        </authorList>
    </citation>
    <scope>NUCLEOTIDE SEQUENCE [LARGE SCALE GENOMIC DNA]</scope>
    <source>
        <strain evidence="2 3">HYN0043</strain>
    </source>
</reference>
<organism evidence="2 3">
    <name type="scientific">Mucilaginibacter celer</name>
    <dbReference type="NCBI Taxonomy" id="2305508"/>
    <lineage>
        <taxon>Bacteria</taxon>
        <taxon>Pseudomonadati</taxon>
        <taxon>Bacteroidota</taxon>
        <taxon>Sphingobacteriia</taxon>
        <taxon>Sphingobacteriales</taxon>
        <taxon>Sphingobacteriaceae</taxon>
        <taxon>Mucilaginibacter</taxon>
    </lineage>
</organism>
<dbReference type="AlphaFoldDB" id="A0A494VZ47"/>
<evidence type="ECO:0000256" key="1">
    <source>
        <dbReference type="SAM" id="Coils"/>
    </source>
</evidence>
<protein>
    <submittedName>
        <fullName evidence="2">Uncharacterized protein</fullName>
    </submittedName>
</protein>
<accession>A0A494VZ47</accession>